<keyword evidence="1" id="KW-1133">Transmembrane helix</keyword>
<sequence>MNQRDIKQLKFIKRIGNIIILIVILGFWTFVLYPDFDLSVIFSDVSPFTAGVFVLLGFNMFFIPFMEKVLNKELPLQTLKEIPWFNIIFLFFTVILVGLLIEGLPHIYIWEINDSPMGYRSDKWDLAIVMGVVMFLVNGFRIQRNLSLRVNKLERILKK</sequence>
<evidence type="ECO:0000313" key="2">
    <source>
        <dbReference type="EMBL" id="KKL90970.1"/>
    </source>
</evidence>
<feature type="transmembrane region" description="Helical" evidence="1">
    <location>
        <begin position="45"/>
        <end position="63"/>
    </location>
</feature>
<evidence type="ECO:0000256" key="1">
    <source>
        <dbReference type="SAM" id="Phobius"/>
    </source>
</evidence>
<feature type="transmembrane region" description="Helical" evidence="1">
    <location>
        <begin position="84"/>
        <end position="104"/>
    </location>
</feature>
<proteinExistence type="predicted"/>
<dbReference type="EMBL" id="LAZR01019862">
    <property type="protein sequence ID" value="KKL90970.1"/>
    <property type="molecule type" value="Genomic_DNA"/>
</dbReference>
<keyword evidence="1" id="KW-0812">Transmembrane</keyword>
<reference evidence="2" key="1">
    <citation type="journal article" date="2015" name="Nature">
        <title>Complex archaea that bridge the gap between prokaryotes and eukaryotes.</title>
        <authorList>
            <person name="Spang A."/>
            <person name="Saw J.H."/>
            <person name="Jorgensen S.L."/>
            <person name="Zaremba-Niedzwiedzka K."/>
            <person name="Martijn J."/>
            <person name="Lind A.E."/>
            <person name="van Eijk R."/>
            <person name="Schleper C."/>
            <person name="Guy L."/>
            <person name="Ettema T.J."/>
        </authorList>
    </citation>
    <scope>NUCLEOTIDE SEQUENCE</scope>
</reference>
<gene>
    <name evidence="2" type="ORF">LCGC14_1899360</name>
</gene>
<name>A0A0F9IAZ1_9ZZZZ</name>
<protein>
    <submittedName>
        <fullName evidence="2">Uncharacterized protein</fullName>
    </submittedName>
</protein>
<feature type="transmembrane region" description="Helical" evidence="1">
    <location>
        <begin position="124"/>
        <end position="142"/>
    </location>
</feature>
<keyword evidence="1" id="KW-0472">Membrane</keyword>
<accession>A0A0F9IAZ1</accession>
<feature type="transmembrane region" description="Helical" evidence="1">
    <location>
        <begin position="12"/>
        <end position="33"/>
    </location>
</feature>
<dbReference type="AlphaFoldDB" id="A0A0F9IAZ1"/>
<organism evidence="2">
    <name type="scientific">marine sediment metagenome</name>
    <dbReference type="NCBI Taxonomy" id="412755"/>
    <lineage>
        <taxon>unclassified sequences</taxon>
        <taxon>metagenomes</taxon>
        <taxon>ecological metagenomes</taxon>
    </lineage>
</organism>
<comment type="caution">
    <text evidence="2">The sequence shown here is derived from an EMBL/GenBank/DDBJ whole genome shotgun (WGS) entry which is preliminary data.</text>
</comment>